<keyword evidence="5" id="KW-0804">Transcription</keyword>
<evidence type="ECO:0000256" key="2">
    <source>
        <dbReference type="ARBA" id="ARBA00023015"/>
    </source>
</evidence>
<evidence type="ECO:0000259" key="6">
    <source>
        <dbReference type="Pfam" id="PF04542"/>
    </source>
</evidence>
<gene>
    <name evidence="8" type="ORF">Q4Q40_15785</name>
</gene>
<dbReference type="Pfam" id="PF04542">
    <property type="entry name" value="Sigma70_r2"/>
    <property type="match status" value="1"/>
</dbReference>
<name>A0ABT8WRM4_9FLAO</name>
<accession>A0ABT8WRM4</accession>
<dbReference type="InterPro" id="IPR039425">
    <property type="entry name" value="RNA_pol_sigma-70-like"/>
</dbReference>
<dbReference type="PANTHER" id="PTHR43133:SF8">
    <property type="entry name" value="RNA POLYMERASE SIGMA FACTOR HI_1459-RELATED"/>
    <property type="match status" value="1"/>
</dbReference>
<keyword evidence="9" id="KW-1185">Reference proteome</keyword>
<dbReference type="RefSeq" id="WP_303302868.1">
    <property type="nucleotide sequence ID" value="NZ_BAABDA010000050.1"/>
</dbReference>
<evidence type="ECO:0000256" key="5">
    <source>
        <dbReference type="ARBA" id="ARBA00023163"/>
    </source>
</evidence>
<dbReference type="EMBL" id="JAUOEL010000005">
    <property type="protein sequence ID" value="MDO5975655.1"/>
    <property type="molecule type" value="Genomic_DNA"/>
</dbReference>
<sequence>MDFQFGINYNNKSDEELMVFIIKGKEKAFNELYERYSKRLFLFFYQKLYQNNDKAQDLLQDLFLKVIEKAEAFDHTKNFSVWIYSIAYNMCKNEYRNNSIKADKTISLDLENVNKKTVPATIINIENNHSLFKKCLDIELEKLNKKHSLAFTLRHQDNLSIKEISDIMECSEGTVKSRLFYASKKLAVTLKKFNSDKY</sequence>
<protein>
    <submittedName>
        <fullName evidence="8">RNA polymerase sigma factor</fullName>
    </submittedName>
</protein>
<dbReference type="InterPro" id="IPR013324">
    <property type="entry name" value="RNA_pol_sigma_r3/r4-like"/>
</dbReference>
<dbReference type="InterPro" id="IPR036388">
    <property type="entry name" value="WH-like_DNA-bd_sf"/>
</dbReference>
<evidence type="ECO:0000313" key="9">
    <source>
        <dbReference type="Proteomes" id="UP001176806"/>
    </source>
</evidence>
<evidence type="ECO:0000256" key="1">
    <source>
        <dbReference type="ARBA" id="ARBA00010641"/>
    </source>
</evidence>
<dbReference type="CDD" id="cd06171">
    <property type="entry name" value="Sigma70_r4"/>
    <property type="match status" value="1"/>
</dbReference>
<dbReference type="SUPFAM" id="SSF88659">
    <property type="entry name" value="Sigma3 and sigma4 domains of RNA polymerase sigma factors"/>
    <property type="match status" value="1"/>
</dbReference>
<dbReference type="InterPro" id="IPR013325">
    <property type="entry name" value="RNA_pol_sigma_r2"/>
</dbReference>
<feature type="domain" description="RNA polymerase sigma-70 region 2" evidence="6">
    <location>
        <begin position="32"/>
        <end position="98"/>
    </location>
</feature>
<dbReference type="Pfam" id="PF08281">
    <property type="entry name" value="Sigma70_r4_2"/>
    <property type="match status" value="1"/>
</dbReference>
<evidence type="ECO:0000256" key="4">
    <source>
        <dbReference type="ARBA" id="ARBA00023125"/>
    </source>
</evidence>
<dbReference type="NCBIfam" id="TIGR02937">
    <property type="entry name" value="sigma70-ECF"/>
    <property type="match status" value="1"/>
</dbReference>
<proteinExistence type="inferred from homology"/>
<evidence type="ECO:0000313" key="8">
    <source>
        <dbReference type="EMBL" id="MDO5975655.1"/>
    </source>
</evidence>
<dbReference type="PANTHER" id="PTHR43133">
    <property type="entry name" value="RNA POLYMERASE ECF-TYPE SIGMA FACTO"/>
    <property type="match status" value="1"/>
</dbReference>
<evidence type="ECO:0000259" key="7">
    <source>
        <dbReference type="Pfam" id="PF08281"/>
    </source>
</evidence>
<feature type="domain" description="RNA polymerase sigma factor 70 region 4 type 2" evidence="7">
    <location>
        <begin position="140"/>
        <end position="186"/>
    </location>
</feature>
<organism evidence="8 9">
    <name type="scientific">Flavivirga jejuensis</name>
    <dbReference type="NCBI Taxonomy" id="870487"/>
    <lineage>
        <taxon>Bacteria</taxon>
        <taxon>Pseudomonadati</taxon>
        <taxon>Bacteroidota</taxon>
        <taxon>Flavobacteriia</taxon>
        <taxon>Flavobacteriales</taxon>
        <taxon>Flavobacteriaceae</taxon>
        <taxon>Flavivirga</taxon>
    </lineage>
</organism>
<dbReference type="Gene3D" id="1.10.1740.10">
    <property type="match status" value="1"/>
</dbReference>
<dbReference type="Proteomes" id="UP001176806">
    <property type="component" value="Unassembled WGS sequence"/>
</dbReference>
<comment type="caution">
    <text evidence="8">The sequence shown here is derived from an EMBL/GenBank/DDBJ whole genome shotgun (WGS) entry which is preliminary data.</text>
</comment>
<reference evidence="8" key="1">
    <citation type="submission" date="2023-07" db="EMBL/GenBank/DDBJ databases">
        <title>Two novel species in the genus Flavivirga.</title>
        <authorList>
            <person name="Kwon K."/>
        </authorList>
    </citation>
    <scope>NUCLEOTIDE SEQUENCE</scope>
    <source>
        <strain evidence="8">KACC 14158</strain>
    </source>
</reference>
<comment type="similarity">
    <text evidence="1">Belongs to the sigma-70 factor family. ECF subfamily.</text>
</comment>
<dbReference type="InterPro" id="IPR014284">
    <property type="entry name" value="RNA_pol_sigma-70_dom"/>
</dbReference>
<dbReference type="Gene3D" id="1.10.10.10">
    <property type="entry name" value="Winged helix-like DNA-binding domain superfamily/Winged helix DNA-binding domain"/>
    <property type="match status" value="1"/>
</dbReference>
<evidence type="ECO:0000256" key="3">
    <source>
        <dbReference type="ARBA" id="ARBA00023082"/>
    </source>
</evidence>
<keyword evidence="4" id="KW-0238">DNA-binding</keyword>
<dbReference type="InterPro" id="IPR013249">
    <property type="entry name" value="RNA_pol_sigma70_r4_t2"/>
</dbReference>
<dbReference type="InterPro" id="IPR007627">
    <property type="entry name" value="RNA_pol_sigma70_r2"/>
</dbReference>
<dbReference type="SUPFAM" id="SSF88946">
    <property type="entry name" value="Sigma2 domain of RNA polymerase sigma factors"/>
    <property type="match status" value="1"/>
</dbReference>
<keyword evidence="3" id="KW-0731">Sigma factor</keyword>
<keyword evidence="2" id="KW-0805">Transcription regulation</keyword>